<gene>
    <name evidence="1" type="ORF">B9Z44_01080</name>
</gene>
<evidence type="ECO:0000313" key="2">
    <source>
        <dbReference type="Proteomes" id="UP000251341"/>
    </source>
</evidence>
<evidence type="ECO:0000313" key="1">
    <source>
        <dbReference type="EMBL" id="PUE58316.1"/>
    </source>
</evidence>
<dbReference type="RefSeq" id="WP_108401465.1">
    <property type="nucleotide sequence ID" value="NZ_NESP01000001.1"/>
</dbReference>
<protein>
    <submittedName>
        <fullName evidence="1">Uncharacterized protein</fullName>
    </submittedName>
</protein>
<comment type="caution">
    <text evidence="1">The sequence shown here is derived from an EMBL/GenBank/DDBJ whole genome shotgun (WGS) entry which is preliminary data.</text>
</comment>
<name>A0A315EK93_9BURK</name>
<reference evidence="1 2" key="1">
    <citation type="submission" date="2017-04" db="EMBL/GenBank/DDBJ databases">
        <title>Unexpected and diverse lifestyles within the genus Limnohabitans.</title>
        <authorList>
            <person name="Kasalicky V."/>
            <person name="Mehrshad M."/>
            <person name="Andrei S.-A."/>
            <person name="Salcher M."/>
            <person name="Kratochvilova H."/>
            <person name="Simek K."/>
            <person name="Ghai R."/>
        </authorList>
    </citation>
    <scope>NUCLEOTIDE SEQUENCE [LARGE SCALE GENOMIC DNA]</scope>
    <source>
        <strain evidence="1 2">MWH-C5</strain>
    </source>
</reference>
<organism evidence="1 2">
    <name type="scientific">Limnohabitans curvus</name>
    <dbReference type="NCBI Taxonomy" id="323423"/>
    <lineage>
        <taxon>Bacteria</taxon>
        <taxon>Pseudomonadati</taxon>
        <taxon>Pseudomonadota</taxon>
        <taxon>Betaproteobacteria</taxon>
        <taxon>Burkholderiales</taxon>
        <taxon>Comamonadaceae</taxon>
        <taxon>Limnohabitans</taxon>
    </lineage>
</organism>
<keyword evidence="2" id="KW-1185">Reference proteome</keyword>
<dbReference type="Proteomes" id="UP000251341">
    <property type="component" value="Unassembled WGS sequence"/>
</dbReference>
<proteinExistence type="predicted"/>
<sequence length="252" mass="27702">MAEDLKMVLLIGSAPDAVQAKDWDLSIFTQRVVINNAWQITPDWDYLVYPEDFAPERLPPTPLKPSQQLIAAPEFVPQQNNFGGFVYAGGTMAFTAGYWALGALKPDLIAFLGCDMVYGTATGESSHFYGQGTPDPLRVDVTLQSLEAKSVRFMALAQAHRCAVVNLSELSESRLLFPRVSGIALGTPSVCQNRLQRQGELLNAEGVARALQAEKDLGYMVASGRYWEHAAEFDKTKLSDIDSLWLQAMRAA</sequence>
<dbReference type="EMBL" id="NESP01000001">
    <property type="protein sequence ID" value="PUE58316.1"/>
    <property type="molecule type" value="Genomic_DNA"/>
</dbReference>
<dbReference type="AlphaFoldDB" id="A0A315EK93"/>
<accession>A0A315EK93</accession>